<dbReference type="PANTHER" id="PTHR13696:SF52">
    <property type="entry name" value="PARA FAMILY PROTEIN CT_582"/>
    <property type="match status" value="1"/>
</dbReference>
<comment type="caution">
    <text evidence="2">The sequence shown here is derived from an EMBL/GenBank/DDBJ whole genome shotgun (WGS) entry which is preliminary data.</text>
</comment>
<dbReference type="PANTHER" id="PTHR13696">
    <property type="entry name" value="P-LOOP CONTAINING NUCLEOSIDE TRIPHOSPHATE HYDROLASE"/>
    <property type="match status" value="1"/>
</dbReference>
<evidence type="ECO:0000259" key="1">
    <source>
        <dbReference type="Pfam" id="PF13614"/>
    </source>
</evidence>
<gene>
    <name evidence="2" type="ORF">C8N24_0279</name>
</gene>
<dbReference type="InterPro" id="IPR025669">
    <property type="entry name" value="AAA_dom"/>
</dbReference>
<reference evidence="2 3" key="1">
    <citation type="submission" date="2018-10" db="EMBL/GenBank/DDBJ databases">
        <title>Genomic Encyclopedia of Archaeal and Bacterial Type Strains, Phase II (KMG-II): from individual species to whole genera.</title>
        <authorList>
            <person name="Goeker M."/>
        </authorList>
    </citation>
    <scope>NUCLEOTIDE SEQUENCE [LARGE SCALE GENOMIC DNA]</scope>
    <source>
        <strain evidence="2 3">DSM 14954</strain>
    </source>
</reference>
<dbReference type="InterPro" id="IPR050678">
    <property type="entry name" value="DNA_Partitioning_ATPase"/>
</dbReference>
<dbReference type="Gene3D" id="3.40.50.300">
    <property type="entry name" value="P-loop containing nucleotide triphosphate hydrolases"/>
    <property type="match status" value="1"/>
</dbReference>
<dbReference type="CDD" id="cd02042">
    <property type="entry name" value="ParAB_family"/>
    <property type="match status" value="1"/>
</dbReference>
<evidence type="ECO:0000313" key="3">
    <source>
        <dbReference type="Proteomes" id="UP000278962"/>
    </source>
</evidence>
<sequence>MPARTITISQQKGGVGKSTTVVELACAWGVHGVVPRNVAPIKPGASRKEPRRVLVIDLDPQAGATAKLGVNPEEIAPEQSVMAVLEDPHHPIENSLWAGVYPGYGIDLIPGHFELEGTEAELARRQGAFSILRDKLAAVAEQYEYVLIDSRPSLGLLTINALFACSEVLIPVKLIDTECTNGVRAVLGALADVAEHGGELQLLGALATFHDARKQTVADAIRTYVSGNLGVPFLQTVIPDRSQFGNAALEGSPVNLWRPNTDGASSYRRLAAEIAEHAPEIAYAA</sequence>
<dbReference type="Pfam" id="PF13614">
    <property type="entry name" value="AAA_31"/>
    <property type="match status" value="1"/>
</dbReference>
<keyword evidence="3" id="KW-1185">Reference proteome</keyword>
<accession>A0A660L888</accession>
<dbReference type="InterPro" id="IPR027417">
    <property type="entry name" value="P-loop_NTPase"/>
</dbReference>
<proteinExistence type="predicted"/>
<protein>
    <submittedName>
        <fullName evidence="2">Chromosome partitioning protein</fullName>
    </submittedName>
</protein>
<dbReference type="Proteomes" id="UP000278962">
    <property type="component" value="Unassembled WGS sequence"/>
</dbReference>
<name>A0A660L888_9ACTN</name>
<evidence type="ECO:0000313" key="2">
    <source>
        <dbReference type="EMBL" id="RKQ90475.1"/>
    </source>
</evidence>
<dbReference type="EMBL" id="RBIL01000001">
    <property type="protein sequence ID" value="RKQ90475.1"/>
    <property type="molecule type" value="Genomic_DNA"/>
</dbReference>
<dbReference type="RefSeq" id="WP_170178766.1">
    <property type="nucleotide sequence ID" value="NZ_RBIL01000001.1"/>
</dbReference>
<dbReference type="AlphaFoldDB" id="A0A660L888"/>
<feature type="domain" description="AAA" evidence="1">
    <location>
        <begin position="49"/>
        <end position="194"/>
    </location>
</feature>
<dbReference type="SUPFAM" id="SSF52540">
    <property type="entry name" value="P-loop containing nucleoside triphosphate hydrolases"/>
    <property type="match status" value="1"/>
</dbReference>
<organism evidence="2 3">
    <name type="scientific">Solirubrobacter pauli</name>
    <dbReference type="NCBI Taxonomy" id="166793"/>
    <lineage>
        <taxon>Bacteria</taxon>
        <taxon>Bacillati</taxon>
        <taxon>Actinomycetota</taxon>
        <taxon>Thermoleophilia</taxon>
        <taxon>Solirubrobacterales</taxon>
        <taxon>Solirubrobacteraceae</taxon>
        <taxon>Solirubrobacter</taxon>
    </lineage>
</organism>